<dbReference type="Gene3D" id="3.30.710.10">
    <property type="entry name" value="Potassium Channel Kv1.1, Chain A"/>
    <property type="match status" value="1"/>
</dbReference>
<evidence type="ECO:0000256" key="3">
    <source>
        <dbReference type="ARBA" id="ARBA00022692"/>
    </source>
</evidence>
<dbReference type="GO" id="GO:0005251">
    <property type="term" value="F:delayed rectifier potassium channel activity"/>
    <property type="evidence" value="ECO:0007669"/>
    <property type="project" value="TreeGrafter"/>
</dbReference>
<keyword evidence="5" id="KW-0406">Ion transport</keyword>
<dbReference type="GO" id="GO:0042734">
    <property type="term" value="C:presynaptic membrane"/>
    <property type="evidence" value="ECO:0007669"/>
    <property type="project" value="TreeGrafter"/>
</dbReference>
<dbReference type="CDD" id="cd18416">
    <property type="entry name" value="BTB_Shaw-like"/>
    <property type="match status" value="1"/>
</dbReference>
<proteinExistence type="predicted"/>
<evidence type="ECO:0000313" key="9">
    <source>
        <dbReference type="EMBL" id="RTG82234.1"/>
    </source>
</evidence>
<sequence>MDSENRVILNVGGIRHETYKATLKKIPATRLSKLTEAVANYDPILNEYFFDRHPGVFNQILNYYRTGKLHYPTDVCGPLFEEELEFWGLDANQVEPCCWMTYTSHRETQETLQILNDLDLDTERRTDEELYSKFGWDDAYQSGKLTLWQRYKPKIWMLFDECYSSIGAKVSQFTFINLH</sequence>
<reference evidence="9 10" key="1">
    <citation type="journal article" date="2019" name="PLoS Pathog.">
        <title>Genome sequence of the bovine parasite Schistosoma bovis Tanzania.</title>
        <authorList>
            <person name="Oey H."/>
            <person name="Zakrzewski M."/>
            <person name="Gobert G."/>
            <person name="Gravermann K."/>
            <person name="Stoye J."/>
            <person name="Jones M."/>
            <person name="Mcmanus D."/>
            <person name="Krause L."/>
        </authorList>
    </citation>
    <scope>NUCLEOTIDE SEQUENCE [LARGE SCALE GENOMIC DNA]</scope>
    <source>
        <strain evidence="9 10">TAN1997</strain>
    </source>
</reference>
<dbReference type="GO" id="GO:0051260">
    <property type="term" value="P:protein homooligomerization"/>
    <property type="evidence" value="ECO:0007669"/>
    <property type="project" value="InterPro"/>
</dbReference>
<dbReference type="GO" id="GO:0032809">
    <property type="term" value="C:neuronal cell body membrane"/>
    <property type="evidence" value="ECO:0007669"/>
    <property type="project" value="TreeGrafter"/>
</dbReference>
<gene>
    <name evidence="9" type="ORF">DC041_0003091</name>
</gene>
<comment type="subcellular location">
    <subcellularLocation>
        <location evidence="1">Membrane</location>
        <topology evidence="1">Multi-pass membrane protein</topology>
    </subcellularLocation>
</comment>
<name>A0A430Q3K7_SCHBO</name>
<keyword evidence="7" id="KW-0407">Ion channel</keyword>
<dbReference type="PRINTS" id="PR01498">
    <property type="entry name" value="SHAWCHANNEL"/>
</dbReference>
<dbReference type="InterPro" id="IPR003131">
    <property type="entry name" value="T1-type_BTB"/>
</dbReference>
<dbReference type="SUPFAM" id="SSF54695">
    <property type="entry name" value="POZ domain"/>
    <property type="match status" value="1"/>
</dbReference>
<dbReference type="InterPro" id="IPR000210">
    <property type="entry name" value="BTB/POZ_dom"/>
</dbReference>
<evidence type="ECO:0000256" key="1">
    <source>
        <dbReference type="ARBA" id="ARBA00004141"/>
    </source>
</evidence>
<dbReference type="FunFam" id="3.30.710.10:FF:000020">
    <property type="entry name" value="Potassium voltage-gated channel protein Shaw"/>
    <property type="match status" value="1"/>
</dbReference>
<dbReference type="GO" id="GO:0045211">
    <property type="term" value="C:postsynaptic membrane"/>
    <property type="evidence" value="ECO:0007669"/>
    <property type="project" value="TreeGrafter"/>
</dbReference>
<dbReference type="GO" id="GO:0001508">
    <property type="term" value="P:action potential"/>
    <property type="evidence" value="ECO:0007669"/>
    <property type="project" value="TreeGrafter"/>
</dbReference>
<dbReference type="GO" id="GO:0043679">
    <property type="term" value="C:axon terminus"/>
    <property type="evidence" value="ECO:0007669"/>
    <property type="project" value="TreeGrafter"/>
</dbReference>
<feature type="domain" description="BTB" evidence="8">
    <location>
        <begin position="5"/>
        <end position="105"/>
    </location>
</feature>
<dbReference type="Pfam" id="PF02214">
    <property type="entry name" value="BTB_2"/>
    <property type="match status" value="1"/>
</dbReference>
<dbReference type="InterPro" id="IPR003974">
    <property type="entry name" value="K_chnl_volt-dep_Kv3"/>
</dbReference>
<dbReference type="STRING" id="6184.A0A430Q3K7"/>
<evidence type="ECO:0000256" key="6">
    <source>
        <dbReference type="ARBA" id="ARBA00023136"/>
    </source>
</evidence>
<accession>A0A430Q3K7</accession>
<keyword evidence="2" id="KW-0813">Transport</keyword>
<protein>
    <submittedName>
        <fullName evidence="9">Potassium voltage-gated channel Shaw-related subfamily C member 1</fullName>
    </submittedName>
</protein>
<evidence type="ECO:0000259" key="8">
    <source>
        <dbReference type="SMART" id="SM00225"/>
    </source>
</evidence>
<dbReference type="Proteomes" id="UP000290809">
    <property type="component" value="Unassembled WGS sequence"/>
</dbReference>
<dbReference type="InterPro" id="IPR028325">
    <property type="entry name" value="VG_K_chnl"/>
</dbReference>
<dbReference type="GO" id="GO:0008076">
    <property type="term" value="C:voltage-gated potassium channel complex"/>
    <property type="evidence" value="ECO:0007669"/>
    <property type="project" value="InterPro"/>
</dbReference>
<dbReference type="GO" id="GO:0032590">
    <property type="term" value="C:dendrite membrane"/>
    <property type="evidence" value="ECO:0007669"/>
    <property type="project" value="TreeGrafter"/>
</dbReference>
<keyword evidence="3" id="KW-0812">Transmembrane</keyword>
<evidence type="ECO:0000256" key="5">
    <source>
        <dbReference type="ARBA" id="ARBA00023065"/>
    </source>
</evidence>
<evidence type="ECO:0000256" key="7">
    <source>
        <dbReference type="ARBA" id="ARBA00023303"/>
    </source>
</evidence>
<keyword evidence="10" id="KW-1185">Reference proteome</keyword>
<dbReference type="InterPro" id="IPR011333">
    <property type="entry name" value="SKP1/BTB/POZ_sf"/>
</dbReference>
<keyword evidence="6" id="KW-0472">Membrane</keyword>
<evidence type="ECO:0000256" key="4">
    <source>
        <dbReference type="ARBA" id="ARBA00022989"/>
    </source>
</evidence>
<dbReference type="SMART" id="SM00225">
    <property type="entry name" value="BTB"/>
    <property type="match status" value="1"/>
</dbReference>
<dbReference type="AlphaFoldDB" id="A0A430Q3K7"/>
<dbReference type="PANTHER" id="PTHR11537">
    <property type="entry name" value="VOLTAGE-GATED POTASSIUM CHANNEL"/>
    <property type="match status" value="1"/>
</dbReference>
<comment type="caution">
    <text evidence="9">The sequence shown here is derived from an EMBL/GenBank/DDBJ whole genome shotgun (WGS) entry which is preliminary data.</text>
</comment>
<dbReference type="EMBL" id="QMKO01002917">
    <property type="protein sequence ID" value="RTG82234.1"/>
    <property type="molecule type" value="Genomic_DNA"/>
</dbReference>
<evidence type="ECO:0000256" key="2">
    <source>
        <dbReference type="ARBA" id="ARBA00022448"/>
    </source>
</evidence>
<organism evidence="9 10">
    <name type="scientific">Schistosoma bovis</name>
    <name type="common">Blood fluke</name>
    <dbReference type="NCBI Taxonomy" id="6184"/>
    <lineage>
        <taxon>Eukaryota</taxon>
        <taxon>Metazoa</taxon>
        <taxon>Spiralia</taxon>
        <taxon>Lophotrochozoa</taxon>
        <taxon>Platyhelminthes</taxon>
        <taxon>Trematoda</taxon>
        <taxon>Digenea</taxon>
        <taxon>Strigeidida</taxon>
        <taxon>Schistosomatoidea</taxon>
        <taxon>Schistosomatidae</taxon>
        <taxon>Schistosoma</taxon>
    </lineage>
</organism>
<keyword evidence="4" id="KW-1133">Transmembrane helix</keyword>
<evidence type="ECO:0000313" key="10">
    <source>
        <dbReference type="Proteomes" id="UP000290809"/>
    </source>
</evidence>
<dbReference type="PANTHER" id="PTHR11537:SF252">
    <property type="entry name" value="POTASSIUM VOLTAGE-GATED CHANNEL PROTEIN SHAW"/>
    <property type="match status" value="1"/>
</dbReference>